<dbReference type="SUPFAM" id="SSF46689">
    <property type="entry name" value="Homeodomain-like"/>
    <property type="match status" value="1"/>
</dbReference>
<feature type="region of interest" description="Disordered" evidence="6">
    <location>
        <begin position="87"/>
        <end position="107"/>
    </location>
</feature>
<dbReference type="RefSeq" id="WP_370036376.1">
    <property type="nucleotide sequence ID" value="NZ_JBGBYS010000011.1"/>
</dbReference>
<dbReference type="CDD" id="cd00093">
    <property type="entry name" value="HTH_XRE"/>
    <property type="match status" value="1"/>
</dbReference>
<reference evidence="9 10" key="1">
    <citation type="submission" date="2024-07" db="EMBL/GenBank/DDBJ databases">
        <title>Mealworm larvae gut microbial communities from Newark, Delaware, USA.</title>
        <authorList>
            <person name="Blenner M."/>
        </authorList>
    </citation>
    <scope>NUCLEOTIDE SEQUENCE [LARGE SCALE GENOMIC DNA]</scope>
    <source>
        <strain evidence="9 10">UD i117</strain>
    </source>
</reference>
<feature type="compositionally biased region" description="Polar residues" evidence="6">
    <location>
        <begin position="1"/>
        <end position="10"/>
    </location>
</feature>
<dbReference type="PANTHER" id="PTHR30055:SF238">
    <property type="entry name" value="MYCOFACTOCIN BIOSYNTHESIS TRANSCRIPTIONAL REGULATOR MFTR-RELATED"/>
    <property type="match status" value="1"/>
</dbReference>
<dbReference type="InterPro" id="IPR039538">
    <property type="entry name" value="BetI_C"/>
</dbReference>
<dbReference type="Proteomes" id="UP001565435">
    <property type="component" value="Unassembled WGS sequence"/>
</dbReference>
<evidence type="ECO:0000256" key="1">
    <source>
        <dbReference type="ARBA" id="ARBA00022491"/>
    </source>
</evidence>
<keyword evidence="1" id="KW-0678">Repressor</keyword>
<evidence type="ECO:0000259" key="7">
    <source>
        <dbReference type="PROSITE" id="PS50943"/>
    </source>
</evidence>
<dbReference type="Gene3D" id="1.10.357.10">
    <property type="entry name" value="Tetracycline Repressor, domain 2"/>
    <property type="match status" value="1"/>
</dbReference>
<evidence type="ECO:0000256" key="6">
    <source>
        <dbReference type="SAM" id="MobiDB-lite"/>
    </source>
</evidence>
<dbReference type="InterPro" id="IPR036271">
    <property type="entry name" value="Tet_transcr_reg_TetR-rel_C_sf"/>
</dbReference>
<dbReference type="GO" id="GO:0003677">
    <property type="term" value="F:DNA binding"/>
    <property type="evidence" value="ECO:0007669"/>
    <property type="project" value="UniProtKB-KW"/>
</dbReference>
<dbReference type="Pfam" id="PF00440">
    <property type="entry name" value="TetR_N"/>
    <property type="match status" value="1"/>
</dbReference>
<dbReference type="PROSITE" id="PS50977">
    <property type="entry name" value="HTH_TETR_2"/>
    <property type="match status" value="1"/>
</dbReference>
<dbReference type="EMBL" id="JBGBYS010000011">
    <property type="protein sequence ID" value="MEY9259056.1"/>
    <property type="molecule type" value="Genomic_DNA"/>
</dbReference>
<dbReference type="InterPro" id="IPR001387">
    <property type="entry name" value="Cro/C1-type_HTH"/>
</dbReference>
<dbReference type="SMART" id="SM00530">
    <property type="entry name" value="HTH_XRE"/>
    <property type="match status" value="1"/>
</dbReference>
<name>A0ABV4EKI3_BREEP</name>
<organism evidence="9 10">
    <name type="scientific">Brevibacterium epidermidis</name>
    <dbReference type="NCBI Taxonomy" id="1698"/>
    <lineage>
        <taxon>Bacteria</taxon>
        <taxon>Bacillati</taxon>
        <taxon>Actinomycetota</taxon>
        <taxon>Actinomycetes</taxon>
        <taxon>Micrococcales</taxon>
        <taxon>Brevibacteriaceae</taxon>
        <taxon>Brevibacterium</taxon>
    </lineage>
</organism>
<feature type="compositionally biased region" description="Low complexity" evidence="6">
    <location>
        <begin position="297"/>
        <end position="309"/>
    </location>
</feature>
<feature type="domain" description="HTH tetR-type" evidence="8">
    <location>
        <begin position="106"/>
        <end position="166"/>
    </location>
</feature>
<dbReference type="Pfam" id="PF13560">
    <property type="entry name" value="HTH_31"/>
    <property type="match status" value="1"/>
</dbReference>
<evidence type="ECO:0000259" key="8">
    <source>
        <dbReference type="PROSITE" id="PS50977"/>
    </source>
</evidence>
<keyword evidence="3 5" id="KW-0238">DNA-binding</keyword>
<keyword evidence="10" id="KW-1185">Reference proteome</keyword>
<evidence type="ECO:0000256" key="2">
    <source>
        <dbReference type="ARBA" id="ARBA00023015"/>
    </source>
</evidence>
<proteinExistence type="predicted"/>
<dbReference type="SUPFAM" id="SSF47413">
    <property type="entry name" value="lambda repressor-like DNA-binding domains"/>
    <property type="match status" value="1"/>
</dbReference>
<dbReference type="InterPro" id="IPR009057">
    <property type="entry name" value="Homeodomain-like_sf"/>
</dbReference>
<keyword evidence="2" id="KW-0805">Transcription regulation</keyword>
<keyword evidence="4" id="KW-0804">Transcription</keyword>
<dbReference type="PRINTS" id="PR00455">
    <property type="entry name" value="HTHTETR"/>
</dbReference>
<feature type="DNA-binding region" description="H-T-H motif" evidence="5">
    <location>
        <begin position="129"/>
        <end position="148"/>
    </location>
</feature>
<dbReference type="Gene3D" id="1.10.260.40">
    <property type="entry name" value="lambda repressor-like DNA-binding domains"/>
    <property type="match status" value="1"/>
</dbReference>
<evidence type="ECO:0000313" key="9">
    <source>
        <dbReference type="EMBL" id="MEY9259056.1"/>
    </source>
</evidence>
<feature type="compositionally biased region" description="Basic and acidic residues" evidence="6">
    <location>
        <begin position="310"/>
        <end position="323"/>
    </location>
</feature>
<sequence>MSGVQTSGTGDHSRREDGPSSEATGLRVREAIRRSGLKQRKVAEAVGIDETKLSKALSGRRRFTADELLGVATATGVTVRWILGDESQVSAPPPNSANVAGSDEDATPKRSIAEAAWTLFGRHGFDAVRIADIAAASGVSAPSIHYYFANKSDLFDAALDYSVKLAFDRQIAWLDDISDPAQRLERLLKLQSPLGRTERGEWSIWLQTWARMALEGSTLSNYPRSYERWSRTVQTTIEDGQRTGCFQSGEPRAMADELTSLLDGLGIKVLTGVMDAETLSLRLRSYLDRVIMQPAAAAATTTTAPSTTERTTETSTDRLKESS</sequence>
<feature type="region of interest" description="Disordered" evidence="6">
    <location>
        <begin position="1"/>
        <end position="26"/>
    </location>
</feature>
<dbReference type="Pfam" id="PF13977">
    <property type="entry name" value="TetR_C_6"/>
    <property type="match status" value="1"/>
</dbReference>
<evidence type="ECO:0000256" key="3">
    <source>
        <dbReference type="ARBA" id="ARBA00023125"/>
    </source>
</evidence>
<evidence type="ECO:0000256" key="4">
    <source>
        <dbReference type="ARBA" id="ARBA00023163"/>
    </source>
</evidence>
<dbReference type="InterPro" id="IPR050109">
    <property type="entry name" value="HTH-type_TetR-like_transc_reg"/>
</dbReference>
<dbReference type="SUPFAM" id="SSF48498">
    <property type="entry name" value="Tetracyclin repressor-like, C-terminal domain"/>
    <property type="match status" value="1"/>
</dbReference>
<protein>
    <submittedName>
        <fullName evidence="9">AcrR family transcriptional regulator/predicted XRE-type DNA-binding protein</fullName>
    </submittedName>
</protein>
<feature type="domain" description="HTH cro/C1-type" evidence="7">
    <location>
        <begin position="28"/>
        <end position="82"/>
    </location>
</feature>
<dbReference type="PANTHER" id="PTHR30055">
    <property type="entry name" value="HTH-TYPE TRANSCRIPTIONAL REGULATOR RUTR"/>
    <property type="match status" value="1"/>
</dbReference>
<accession>A0ABV4EKI3</accession>
<evidence type="ECO:0000256" key="5">
    <source>
        <dbReference type="PROSITE-ProRule" id="PRU00335"/>
    </source>
</evidence>
<gene>
    <name evidence="9" type="ORF">ABH903_002083</name>
</gene>
<evidence type="ECO:0000313" key="10">
    <source>
        <dbReference type="Proteomes" id="UP001565435"/>
    </source>
</evidence>
<feature type="region of interest" description="Disordered" evidence="6">
    <location>
        <begin position="297"/>
        <end position="323"/>
    </location>
</feature>
<dbReference type="PROSITE" id="PS50943">
    <property type="entry name" value="HTH_CROC1"/>
    <property type="match status" value="1"/>
</dbReference>
<dbReference type="InterPro" id="IPR010982">
    <property type="entry name" value="Lambda_DNA-bd_dom_sf"/>
</dbReference>
<dbReference type="InterPro" id="IPR001647">
    <property type="entry name" value="HTH_TetR"/>
</dbReference>
<comment type="caution">
    <text evidence="9">The sequence shown here is derived from an EMBL/GenBank/DDBJ whole genome shotgun (WGS) entry which is preliminary data.</text>
</comment>